<organism evidence="1 2">
    <name type="scientific">Bifidobacterium mongoliense</name>
    <dbReference type="NCBI Taxonomy" id="518643"/>
    <lineage>
        <taxon>Bacteria</taxon>
        <taxon>Bacillati</taxon>
        <taxon>Actinomycetota</taxon>
        <taxon>Actinomycetes</taxon>
        <taxon>Bifidobacteriales</taxon>
        <taxon>Bifidobacteriaceae</taxon>
        <taxon>Bifidobacterium</taxon>
    </lineage>
</organism>
<sequence>MKRPTGLEGSVGLFILGSCKGLSALRHKCGDLRPEMVGRLGQTGRF</sequence>
<comment type="caution">
    <text evidence="1">The sequence shown here is derived from an EMBL/GenBank/DDBJ whole genome shotgun (WGS) entry which is preliminary data.</text>
</comment>
<accession>A0A423UEK2</accession>
<dbReference type="AlphaFoldDB" id="A0A423UEK2"/>
<gene>
    <name evidence="1" type="ORF">BMONG18_0716</name>
</gene>
<protein>
    <submittedName>
        <fullName evidence="1">Uncharacterized protein</fullName>
    </submittedName>
</protein>
<name>A0A423UEK2_9BIFI</name>
<dbReference type="Proteomes" id="UP000285266">
    <property type="component" value="Unassembled WGS sequence"/>
</dbReference>
<dbReference type="EMBL" id="QRAJ01000003">
    <property type="protein sequence ID" value="ROT87106.1"/>
    <property type="molecule type" value="Genomic_DNA"/>
</dbReference>
<dbReference type="PROSITE" id="PS51257">
    <property type="entry name" value="PROKAR_LIPOPROTEIN"/>
    <property type="match status" value="1"/>
</dbReference>
<reference evidence="1 2" key="1">
    <citation type="submission" date="2018-07" db="EMBL/GenBank/DDBJ databases">
        <title>The role of parmesan cheese in vectoring bovine microbiota.</title>
        <authorList>
            <person name="Lugli G.A."/>
            <person name="Milani C."/>
        </authorList>
    </citation>
    <scope>NUCLEOTIDE SEQUENCE [LARGE SCALE GENOMIC DNA]</scope>
    <source>
        <strain evidence="1 2">BMONG18</strain>
    </source>
</reference>
<proteinExistence type="predicted"/>
<evidence type="ECO:0000313" key="1">
    <source>
        <dbReference type="EMBL" id="ROT87106.1"/>
    </source>
</evidence>
<evidence type="ECO:0000313" key="2">
    <source>
        <dbReference type="Proteomes" id="UP000285266"/>
    </source>
</evidence>